<proteinExistence type="predicted"/>
<evidence type="ECO:0000313" key="2">
    <source>
        <dbReference type="Proteomes" id="UP000464735"/>
    </source>
</evidence>
<evidence type="ECO:0000313" key="1">
    <source>
        <dbReference type="EMBL" id="QIA68101.1"/>
    </source>
</evidence>
<dbReference type="Proteomes" id="UP000464735">
    <property type="component" value="Chromosome"/>
</dbReference>
<dbReference type="EMBL" id="CP046368">
    <property type="protein sequence ID" value="QIA68101.1"/>
    <property type="molecule type" value="Genomic_DNA"/>
</dbReference>
<dbReference type="RefSeq" id="WP_164105950.1">
    <property type="nucleotide sequence ID" value="NZ_CP046368.1"/>
</dbReference>
<sequence length="542" mass="61341">MPIGTSKTALIYAVKTPTRLSIQQQEKNFGLQLLEFLGIQVLALGLSVLTGGIASAVGLGAGLSNFAAALISFGVETATDFAVNQIYDKLTSEVTAKSTALNLLPAIGGIGKLTRAARITKVLKLAKETKLLEKLGIVTAKNLEDVVKQVAGKKILFNKLIFDFTKQANNETLLYTIGKLARNDFSKGFKISNLGKINNLLKIEKNLQKISPKLVQKAPRLTKKYQGYVNNWLSEYGLNFEKVTKISTDEWYKIMTDLHKKGIAKKLLLNVNLMRANKIYKNKLVNFIHKTPIKLNKILEKLEKINPNFYIQKATKKILAPIEKRIINIKQKVIQKINEQTRKVLSKFETKAIQKGQLLPFAYGSDVFLAVKIAPISVAGEVALTIYYKNPKYSPIVVTTTIIKAEQFILVKEPFKFYMNSEWFIGWGFKKTSLFNLVSFAPAVYRQVVRDSFKTYRTIAKFLKLREQIKNNWNKSEMLKNVEDSVATILLGSGLVFKTYKQFRKNKNLSKTIKSKTLLNSRKFISKKIYSKKRNDKEMVKC</sequence>
<gene>
    <name evidence="1" type="ORF">GL298_00180</name>
</gene>
<reference evidence="1 2" key="1">
    <citation type="submission" date="2019-11" db="EMBL/GenBank/DDBJ databases">
        <title>Whole genome sequencing and comparative genomics analyses of five strains of Spiroplasma citri.</title>
        <authorList>
            <person name="Yokomi R."/>
            <person name="Chen J."/>
            <person name="Rattner R."/>
            <person name="Vidalakis G."/>
        </authorList>
    </citation>
    <scope>NUCLEOTIDE SEQUENCE [LARGE SCALE GENOMIC DNA]</scope>
    <source>
        <strain evidence="1 2">BR12</strain>
    </source>
</reference>
<accession>A0AAJ4EHZ4</accession>
<name>A0AAJ4EHZ4_SPICI</name>
<protein>
    <submittedName>
        <fullName evidence="1">Uncharacterized protein</fullName>
    </submittedName>
</protein>
<organism evidence="1 2">
    <name type="scientific">Spiroplasma citri</name>
    <dbReference type="NCBI Taxonomy" id="2133"/>
    <lineage>
        <taxon>Bacteria</taxon>
        <taxon>Bacillati</taxon>
        <taxon>Mycoplasmatota</taxon>
        <taxon>Mollicutes</taxon>
        <taxon>Entomoplasmatales</taxon>
        <taxon>Spiroplasmataceae</taxon>
        <taxon>Spiroplasma</taxon>
    </lineage>
</organism>
<dbReference type="AlphaFoldDB" id="A0AAJ4EHZ4"/>